<proteinExistence type="predicted"/>
<name>A0AAV5W1W4_9BILA</name>
<dbReference type="EMBL" id="BTSY01000004">
    <property type="protein sequence ID" value="GMT26116.1"/>
    <property type="molecule type" value="Genomic_DNA"/>
</dbReference>
<dbReference type="AlphaFoldDB" id="A0AAV5W1W4"/>
<feature type="region of interest" description="Disordered" evidence="1">
    <location>
        <begin position="108"/>
        <end position="229"/>
    </location>
</feature>
<keyword evidence="3" id="KW-1185">Reference proteome</keyword>
<feature type="compositionally biased region" description="Basic residues" evidence="1">
    <location>
        <begin position="112"/>
        <end position="127"/>
    </location>
</feature>
<feature type="compositionally biased region" description="Acidic residues" evidence="1">
    <location>
        <begin position="1"/>
        <end position="32"/>
    </location>
</feature>
<accession>A0AAV5W1W4</accession>
<gene>
    <name evidence="2" type="ORF">PFISCL1PPCAC_17413</name>
</gene>
<feature type="region of interest" description="Disordered" evidence="1">
    <location>
        <begin position="1"/>
        <end position="36"/>
    </location>
</feature>
<evidence type="ECO:0000313" key="3">
    <source>
        <dbReference type="Proteomes" id="UP001432322"/>
    </source>
</evidence>
<reference evidence="2" key="1">
    <citation type="submission" date="2023-10" db="EMBL/GenBank/DDBJ databases">
        <title>Genome assembly of Pristionchus species.</title>
        <authorList>
            <person name="Yoshida K."/>
            <person name="Sommer R.J."/>
        </authorList>
    </citation>
    <scope>NUCLEOTIDE SEQUENCE</scope>
    <source>
        <strain evidence="2">RS5133</strain>
    </source>
</reference>
<feature type="non-terminal residue" evidence="2">
    <location>
        <position position="1"/>
    </location>
</feature>
<dbReference type="Proteomes" id="UP001432322">
    <property type="component" value="Unassembled WGS sequence"/>
</dbReference>
<evidence type="ECO:0000256" key="1">
    <source>
        <dbReference type="SAM" id="MobiDB-lite"/>
    </source>
</evidence>
<evidence type="ECO:0000313" key="2">
    <source>
        <dbReference type="EMBL" id="GMT26116.1"/>
    </source>
</evidence>
<protein>
    <submittedName>
        <fullName evidence="2">Uncharacterized protein</fullName>
    </submittedName>
</protein>
<organism evidence="2 3">
    <name type="scientific">Pristionchus fissidentatus</name>
    <dbReference type="NCBI Taxonomy" id="1538716"/>
    <lineage>
        <taxon>Eukaryota</taxon>
        <taxon>Metazoa</taxon>
        <taxon>Ecdysozoa</taxon>
        <taxon>Nematoda</taxon>
        <taxon>Chromadorea</taxon>
        <taxon>Rhabditida</taxon>
        <taxon>Rhabditina</taxon>
        <taxon>Diplogasteromorpha</taxon>
        <taxon>Diplogasteroidea</taxon>
        <taxon>Neodiplogasteridae</taxon>
        <taxon>Pristionchus</taxon>
    </lineage>
</organism>
<feature type="compositionally biased region" description="Basic residues" evidence="1">
    <location>
        <begin position="210"/>
        <end position="229"/>
    </location>
</feature>
<feature type="compositionally biased region" description="Basic and acidic residues" evidence="1">
    <location>
        <begin position="145"/>
        <end position="160"/>
    </location>
</feature>
<comment type="caution">
    <text evidence="2">The sequence shown here is derived from an EMBL/GenBank/DDBJ whole genome shotgun (WGS) entry which is preliminary data.</text>
</comment>
<sequence length="229" mass="24589">DDDEDDEEKMGEEEEEEVVDDREDKGEEEEEQREGIKFDYASIGAMLFDVGKREAVKTKRRAKLYELAKKFELASRGEDPFTAPEATKQEPISGRAFHNAVQKAMSQELKARKGKAAGKATRRALRKRPAEEDFSNGMAGLLDLDSFRPSEKKFKGEGAVDKQASGGKGGKGGNTQVSSGGAVNKKKRAAGLASGSDKASANRAGGAGGGRRKVSKRPKTKSGKAKGGH</sequence>